<keyword evidence="6 7" id="KW-0520">NAD</keyword>
<dbReference type="Gene3D" id="3.40.50.620">
    <property type="entry name" value="HUPs"/>
    <property type="match status" value="1"/>
</dbReference>
<proteinExistence type="inferred from homology"/>
<dbReference type="PANTHER" id="PTHR23090:SF9">
    <property type="entry name" value="GLUTAMINE-DEPENDENT NAD(+) SYNTHETASE"/>
    <property type="match status" value="1"/>
</dbReference>
<keyword evidence="3 7" id="KW-0436">Ligase</keyword>
<feature type="binding site" evidence="7">
    <location>
        <position position="463"/>
    </location>
    <ligand>
        <name>deamido-NAD(+)</name>
        <dbReference type="ChEBI" id="CHEBI:58437"/>
        <note>ligand shared between two neighboring subunits</note>
    </ligand>
</feature>
<dbReference type="InterPro" id="IPR041856">
    <property type="entry name" value="NAD+_synth_C"/>
</dbReference>
<feature type="active site" description="Proton acceptor; for glutaminase activity" evidence="7">
    <location>
        <position position="46"/>
    </location>
</feature>
<dbReference type="Gene3D" id="1.10.10.1140">
    <property type="entry name" value="Glutamine-dependent NAD+ synthetase, C-terminal domain"/>
    <property type="match status" value="1"/>
</dbReference>
<dbReference type="HAMAP" id="MF_02090">
    <property type="entry name" value="NadE_glutamine_dep"/>
    <property type="match status" value="1"/>
</dbReference>
<feature type="binding site" evidence="7">
    <location>
        <position position="594"/>
    </location>
    <ligand>
        <name>deamido-NAD(+)</name>
        <dbReference type="ChEBI" id="CHEBI:58437"/>
        <note>ligand shared between two neighboring subunits</note>
    </ligand>
</feature>
<dbReference type="NCBIfam" id="NF002730">
    <property type="entry name" value="PRK02628.1"/>
    <property type="match status" value="1"/>
</dbReference>
<dbReference type="InterPro" id="IPR014729">
    <property type="entry name" value="Rossmann-like_a/b/a_fold"/>
</dbReference>
<keyword evidence="5 7" id="KW-0067">ATP-binding</keyword>
<feature type="binding site" evidence="7">
    <location>
        <position position="434"/>
    </location>
    <ligand>
        <name>deamido-NAD(+)</name>
        <dbReference type="ChEBI" id="CHEBI:58437"/>
        <note>ligand shared between two neighboring subunits</note>
    </ligand>
</feature>
<accession>A0A252F4P1</accession>
<comment type="catalytic activity">
    <reaction evidence="7 8">
        <text>deamido-NAD(+) + L-glutamine + ATP + H2O = L-glutamate + AMP + diphosphate + NAD(+) + H(+)</text>
        <dbReference type="Rhea" id="RHEA:24384"/>
        <dbReference type="ChEBI" id="CHEBI:15377"/>
        <dbReference type="ChEBI" id="CHEBI:15378"/>
        <dbReference type="ChEBI" id="CHEBI:29985"/>
        <dbReference type="ChEBI" id="CHEBI:30616"/>
        <dbReference type="ChEBI" id="CHEBI:33019"/>
        <dbReference type="ChEBI" id="CHEBI:57540"/>
        <dbReference type="ChEBI" id="CHEBI:58359"/>
        <dbReference type="ChEBI" id="CHEBI:58437"/>
        <dbReference type="ChEBI" id="CHEBI:456215"/>
        <dbReference type="EC" id="6.3.5.1"/>
    </reaction>
</comment>
<comment type="function">
    <text evidence="7">Catalyzes the ATP-dependent amidation of deamido-NAD to form NAD. Uses L-glutamine as a nitrogen source.</text>
</comment>
<evidence type="ECO:0000256" key="2">
    <source>
        <dbReference type="ARBA" id="ARBA00007145"/>
    </source>
</evidence>
<dbReference type="InterPro" id="IPR022310">
    <property type="entry name" value="NAD/GMP_synthase"/>
</dbReference>
<dbReference type="PANTHER" id="PTHR23090">
    <property type="entry name" value="NH 3 /GLUTAMINE-DEPENDENT NAD + SYNTHETASE"/>
    <property type="match status" value="1"/>
</dbReference>
<feature type="binding site" evidence="7">
    <location>
        <begin position="468"/>
        <end position="471"/>
    </location>
    <ligand>
        <name>deamido-NAD(+)</name>
        <dbReference type="ChEBI" id="CHEBI:58437"/>
        <note>ligand shared between two neighboring subunits</note>
    </ligand>
</feature>
<dbReference type="EMBL" id="NHOC01000005">
    <property type="protein sequence ID" value="OUM20736.1"/>
    <property type="molecule type" value="Genomic_DNA"/>
</dbReference>
<dbReference type="CDD" id="cd00553">
    <property type="entry name" value="NAD_synthase"/>
    <property type="match status" value="1"/>
</dbReference>
<dbReference type="AlphaFoldDB" id="A0A252F4P1"/>
<dbReference type="InterPro" id="IPR014445">
    <property type="entry name" value="Gln-dep_NAD_synthase"/>
</dbReference>
<sequence>MKDGFIKVAAATPEIHVADCAFNADNILALCREANEKGVQAVCFPELCLTGYTCSDLFLHNILLDGAKQQLLRIAGETAEMDMLIVVGLPVRVGGTLYNCAAFLHKGNILGMIPKRNIPNYTEFYELRHFTEADDDTEEYLEWDGQEFCIDPNQIFCCTDLPDFAVSAEICEDLWVPNPPSSDLACAGATILFNLSASDEIIGKAAYRRNLVCMQSGRGLCGYIYCDAGQGESSTDLVFAAHNIIAENGTLLAQSPRFATGLTISEIDVTRLTYERRRQNTFREGYVSRVWFDMELRETELTRPIAQTPFVPSDKGDLAARCEEILTLQATGLATRVRHAHAKTAVVGLSGGLDSALALIVTVHAFDLLGRDRRDIIAVTMPCFGTTSRTKNNALTLAAAYGTTCKTIEIGASVTQHFIDIGHDMEDHSVTFENGQARERTQVLMDLANKTGGMVIGTGDLSELALGWATYNGDHMSMYGVNSSIPKTLVRYLTAYEADRAGGETGRVLRDVLATPVSPELLPPKDGEISQKTEELVGPYELHDFFLYYLLRFGMEPKKIFRMAKQAFAGVYDDATIKKWLTTFVRRFFIQQFKRSCLPDGPKVGTVTLSPRGDWRMPSDAVSALWMEQCEQL</sequence>
<evidence type="ECO:0000256" key="5">
    <source>
        <dbReference type="ARBA" id="ARBA00022840"/>
    </source>
</evidence>
<dbReference type="GO" id="GO:0004359">
    <property type="term" value="F:glutaminase activity"/>
    <property type="evidence" value="ECO:0007669"/>
    <property type="project" value="InterPro"/>
</dbReference>
<evidence type="ECO:0000256" key="9">
    <source>
        <dbReference type="RuleBase" id="RU003811"/>
    </source>
</evidence>
<dbReference type="SUPFAM" id="SSF56317">
    <property type="entry name" value="Carbon-nitrogen hydrolase"/>
    <property type="match status" value="1"/>
</dbReference>
<dbReference type="SUPFAM" id="SSF52402">
    <property type="entry name" value="Adenine nucleotide alpha hydrolases-like"/>
    <property type="match status" value="1"/>
</dbReference>
<dbReference type="GO" id="GO:0005524">
    <property type="term" value="F:ATP binding"/>
    <property type="evidence" value="ECO:0007669"/>
    <property type="project" value="UniProtKB-UniRule"/>
</dbReference>
<reference evidence="11 12" key="1">
    <citation type="submission" date="2017-05" db="EMBL/GenBank/DDBJ databases">
        <title>Butyricicoccus porcorum sp. nov. a butyrate-producing bacterium from the swine intestinal tract.</title>
        <authorList>
            <person name="Trachsel J."/>
            <person name="Humphrey S."/>
            <person name="Allen H.K."/>
        </authorList>
    </citation>
    <scope>NUCLEOTIDE SEQUENCE [LARGE SCALE GENOMIC DNA]</scope>
    <source>
        <strain evidence="11">BB10</strain>
    </source>
</reference>
<keyword evidence="12" id="KW-1185">Reference proteome</keyword>
<evidence type="ECO:0000259" key="10">
    <source>
        <dbReference type="PROSITE" id="PS50263"/>
    </source>
</evidence>
<feature type="binding site" evidence="7">
    <location>
        <begin position="348"/>
        <end position="355"/>
    </location>
    <ligand>
        <name>ATP</name>
        <dbReference type="ChEBI" id="CHEBI:30616"/>
    </ligand>
</feature>
<name>A0A252F4P1_9FIRM</name>
<feature type="binding site" evidence="7">
    <location>
        <position position="204"/>
    </location>
    <ligand>
        <name>L-glutamine</name>
        <dbReference type="ChEBI" id="CHEBI:58359"/>
    </ligand>
</feature>
<dbReference type="InterPro" id="IPR036526">
    <property type="entry name" value="C-N_Hydrolase_sf"/>
</dbReference>
<evidence type="ECO:0000313" key="12">
    <source>
        <dbReference type="Proteomes" id="UP000194903"/>
    </source>
</evidence>
<feature type="binding site" evidence="7">
    <location>
        <position position="198"/>
    </location>
    <ligand>
        <name>L-glutamine</name>
        <dbReference type="ChEBI" id="CHEBI:58359"/>
    </ligand>
</feature>
<dbReference type="EC" id="6.3.5.1" evidence="7 8"/>
<evidence type="ECO:0000256" key="8">
    <source>
        <dbReference type="PIRNR" id="PIRNR006630"/>
    </source>
</evidence>
<keyword evidence="4 7" id="KW-0547">Nucleotide-binding</keyword>
<dbReference type="PROSITE" id="PS50263">
    <property type="entry name" value="CN_HYDROLASE"/>
    <property type="match status" value="1"/>
</dbReference>
<feature type="active site" description="Nucleophile; for glutaminase activity" evidence="7">
    <location>
        <position position="171"/>
    </location>
</feature>
<evidence type="ECO:0000256" key="6">
    <source>
        <dbReference type="ARBA" id="ARBA00023027"/>
    </source>
</evidence>
<dbReference type="Proteomes" id="UP000194903">
    <property type="component" value="Unassembled WGS sequence"/>
</dbReference>
<evidence type="ECO:0000256" key="4">
    <source>
        <dbReference type="ARBA" id="ARBA00022741"/>
    </source>
</evidence>
<dbReference type="InterPro" id="IPR003694">
    <property type="entry name" value="NAD_synthase"/>
</dbReference>
<dbReference type="Gene3D" id="3.60.110.10">
    <property type="entry name" value="Carbon-nitrogen hydrolase"/>
    <property type="match status" value="1"/>
</dbReference>
<dbReference type="GO" id="GO:0009435">
    <property type="term" value="P:NAD+ biosynthetic process"/>
    <property type="evidence" value="ECO:0007669"/>
    <property type="project" value="UniProtKB-UniRule"/>
</dbReference>
<dbReference type="OrthoDB" id="9803818at2"/>
<comment type="similarity">
    <text evidence="9">Belongs to the NAD synthetase family.</text>
</comment>
<protein>
    <recommendedName>
        <fullName evidence="7 8">Glutamine-dependent NAD(+) synthetase</fullName>
        <ecNumber evidence="7 8">6.3.5.1</ecNumber>
    </recommendedName>
    <alternativeName>
        <fullName evidence="7 8">NAD(+) synthase [glutamine-hydrolyzing]</fullName>
    </alternativeName>
</protein>
<dbReference type="RefSeq" id="WP_087019562.1">
    <property type="nucleotide sequence ID" value="NZ_CP178353.1"/>
</dbReference>
<comment type="pathway">
    <text evidence="1 7 8">Cofactor biosynthesis; NAD(+) biosynthesis; NAD(+) from deamido-NAD(+) (L-Gln route): step 1/1.</text>
</comment>
<dbReference type="FunFam" id="1.10.10.1140:FF:000001">
    <property type="entry name" value="Glutamine-dependent NAD(+) synthetase"/>
    <property type="match status" value="1"/>
</dbReference>
<dbReference type="Pfam" id="PF02540">
    <property type="entry name" value="NAD_synthase"/>
    <property type="match status" value="1"/>
</dbReference>
<dbReference type="CDD" id="cd07570">
    <property type="entry name" value="GAT_Gln-NAD-synth"/>
    <property type="match status" value="1"/>
</dbReference>
<evidence type="ECO:0000256" key="1">
    <source>
        <dbReference type="ARBA" id="ARBA00005188"/>
    </source>
</evidence>
<evidence type="ECO:0000256" key="3">
    <source>
        <dbReference type="ARBA" id="ARBA00022598"/>
    </source>
</evidence>
<feature type="active site" description="For glutaminase activity" evidence="7">
    <location>
        <position position="115"/>
    </location>
</feature>
<dbReference type="Pfam" id="PF00795">
    <property type="entry name" value="CN_hydrolase"/>
    <property type="match status" value="1"/>
</dbReference>
<dbReference type="UniPathway" id="UPA00253">
    <property type="reaction ID" value="UER00334"/>
</dbReference>
<gene>
    <name evidence="7" type="primary">nadE</name>
    <name evidence="11" type="ORF">CBW42_07885</name>
</gene>
<evidence type="ECO:0000313" key="11">
    <source>
        <dbReference type="EMBL" id="OUM20736.1"/>
    </source>
</evidence>
<dbReference type="GO" id="GO:0005737">
    <property type="term" value="C:cytoplasm"/>
    <property type="evidence" value="ECO:0007669"/>
    <property type="project" value="InterPro"/>
</dbReference>
<dbReference type="NCBIfam" id="TIGR00552">
    <property type="entry name" value="nadE"/>
    <property type="match status" value="1"/>
</dbReference>
<comment type="similarity">
    <text evidence="2 7 8">In the C-terminal section; belongs to the NAD synthetase family.</text>
</comment>
<feature type="binding site" evidence="7">
    <location>
        <position position="121"/>
    </location>
    <ligand>
        <name>L-glutamine</name>
        <dbReference type="ChEBI" id="CHEBI:58359"/>
    </ligand>
</feature>
<dbReference type="GO" id="GO:0003952">
    <property type="term" value="F:NAD+ synthase (glutamine-hydrolyzing) activity"/>
    <property type="evidence" value="ECO:0007669"/>
    <property type="project" value="UniProtKB-UniRule"/>
</dbReference>
<dbReference type="GO" id="GO:0008795">
    <property type="term" value="F:NAD+ synthase activity"/>
    <property type="evidence" value="ECO:0007669"/>
    <property type="project" value="UniProtKB-UniRule"/>
</dbReference>
<feature type="domain" description="CN hydrolase" evidence="10">
    <location>
        <begin position="6"/>
        <end position="269"/>
    </location>
</feature>
<dbReference type="PIRSF" id="PIRSF006630">
    <property type="entry name" value="NADS_GAT"/>
    <property type="match status" value="1"/>
</dbReference>
<organism evidence="11 12">
    <name type="scientific">Butyricicoccus porcorum</name>
    <dbReference type="NCBI Taxonomy" id="1945634"/>
    <lineage>
        <taxon>Bacteria</taxon>
        <taxon>Bacillati</taxon>
        <taxon>Bacillota</taxon>
        <taxon>Clostridia</taxon>
        <taxon>Eubacteriales</taxon>
        <taxon>Butyricicoccaceae</taxon>
        <taxon>Butyricicoccus</taxon>
    </lineage>
</organism>
<feature type="binding site" evidence="7">
    <location>
        <position position="458"/>
    </location>
    <ligand>
        <name>ATP</name>
        <dbReference type="ChEBI" id="CHEBI:30616"/>
    </ligand>
</feature>
<evidence type="ECO:0000256" key="7">
    <source>
        <dbReference type="HAMAP-Rule" id="MF_02090"/>
    </source>
</evidence>
<dbReference type="InterPro" id="IPR003010">
    <property type="entry name" value="C-N_Hydrolase"/>
</dbReference>
<comment type="caution">
    <text evidence="11">The sequence shown here is derived from an EMBL/GenBank/DDBJ whole genome shotgun (WGS) entry which is preliminary data.</text>
</comment>